<dbReference type="EMBL" id="GILB01003763">
    <property type="protein sequence ID" value="NUU84096.1"/>
    <property type="molecule type" value="Transcribed_RNA"/>
</dbReference>
<evidence type="ECO:0000313" key="1">
    <source>
        <dbReference type="EMBL" id="NUU84096.1"/>
    </source>
</evidence>
<reference evidence="1" key="1">
    <citation type="submission" date="2020-03" db="EMBL/GenBank/DDBJ databases">
        <authorList>
            <person name="Zhang R."/>
        </authorList>
    </citation>
    <scope>NUCLEOTIDE SEQUENCE</scope>
</reference>
<sequence length="107" mass="12216">MSPCFQTQFETMQLETAKSHMGSQEVLMQIKTGSSYYLDEILELRVTRYDTDRAELVESITDLPGILSLPSKTLLAHPKQLVWGRLHLSAVILSRIAKVVRMDHLCR</sequence>
<dbReference type="AlphaFoldDB" id="A0A6M2EJB7"/>
<name>A0A6M2EJB7_9ROSI</name>
<protein>
    <submittedName>
        <fullName evidence="1">Uncharacterized protein</fullName>
    </submittedName>
</protein>
<proteinExistence type="predicted"/>
<accession>A0A6M2EJB7</accession>
<organism evidence="1">
    <name type="scientific">Populus davidiana</name>
    <dbReference type="NCBI Taxonomy" id="266767"/>
    <lineage>
        <taxon>Eukaryota</taxon>
        <taxon>Viridiplantae</taxon>
        <taxon>Streptophyta</taxon>
        <taxon>Embryophyta</taxon>
        <taxon>Tracheophyta</taxon>
        <taxon>Spermatophyta</taxon>
        <taxon>Magnoliopsida</taxon>
        <taxon>eudicotyledons</taxon>
        <taxon>Gunneridae</taxon>
        <taxon>Pentapetalae</taxon>
        <taxon>rosids</taxon>
        <taxon>fabids</taxon>
        <taxon>Malpighiales</taxon>
        <taxon>Salicaceae</taxon>
        <taxon>Saliceae</taxon>
        <taxon>Populus</taxon>
    </lineage>
</organism>